<feature type="transmembrane region" description="Helical" evidence="5">
    <location>
        <begin position="28"/>
        <end position="47"/>
    </location>
</feature>
<proteinExistence type="predicted"/>
<keyword evidence="4 5" id="KW-0472">Membrane</keyword>
<keyword evidence="3 5" id="KW-1133">Transmembrane helix</keyword>
<evidence type="ECO:0000256" key="3">
    <source>
        <dbReference type="ARBA" id="ARBA00022989"/>
    </source>
</evidence>
<evidence type="ECO:0000256" key="1">
    <source>
        <dbReference type="ARBA" id="ARBA00004141"/>
    </source>
</evidence>
<keyword evidence="2 5" id="KW-0812">Transmembrane</keyword>
<protein>
    <recommendedName>
        <fullName evidence="8">Chloride channel protein</fullName>
    </recommendedName>
</protein>
<dbReference type="Pfam" id="PF00654">
    <property type="entry name" value="Voltage_CLC"/>
    <property type="match status" value="1"/>
</dbReference>
<organism evidence="6 7">
    <name type="scientific">Methylocystis parvus</name>
    <dbReference type="NCBI Taxonomy" id="134"/>
    <lineage>
        <taxon>Bacteria</taxon>
        <taxon>Pseudomonadati</taxon>
        <taxon>Pseudomonadota</taxon>
        <taxon>Alphaproteobacteria</taxon>
        <taxon>Hyphomicrobiales</taxon>
        <taxon>Methylocystaceae</taxon>
        <taxon>Methylocystis</taxon>
    </lineage>
</organism>
<accession>A0A6B8MBY2</accession>
<geneLocation type="plasmid" evidence="6">
    <name>unnamed2</name>
</geneLocation>
<evidence type="ECO:0000256" key="4">
    <source>
        <dbReference type="ARBA" id="ARBA00023136"/>
    </source>
</evidence>
<dbReference type="GO" id="GO:0016020">
    <property type="term" value="C:membrane"/>
    <property type="evidence" value="ECO:0007669"/>
    <property type="project" value="UniProtKB-SubCell"/>
</dbReference>
<dbReference type="KEGG" id="mpar:F7D14_21570"/>
<gene>
    <name evidence="6" type="ORF">F7D14_21570</name>
</gene>
<reference evidence="6 7" key="1">
    <citation type="submission" date="2019-09" db="EMBL/GenBank/DDBJ databases">
        <title>Isolation and complete genome sequencing of Methylocystis species.</title>
        <authorList>
            <person name="Rumah B.L."/>
            <person name="Stead C.E."/>
            <person name="Stevens B.C."/>
            <person name="Minton N.P."/>
            <person name="Grosse-Honebrink A."/>
            <person name="Zhang Y."/>
        </authorList>
    </citation>
    <scope>NUCLEOTIDE SEQUENCE [LARGE SCALE GENOMIC DNA]</scope>
    <source>
        <strain evidence="6 7">BRCS2</strain>
        <plasmid evidence="6 7">unnamed2</plasmid>
    </source>
</reference>
<dbReference type="InterPro" id="IPR014743">
    <property type="entry name" value="Cl-channel_core"/>
</dbReference>
<name>A0A6B8MBY2_9HYPH</name>
<dbReference type="AlphaFoldDB" id="A0A6B8MBY2"/>
<evidence type="ECO:0008006" key="8">
    <source>
        <dbReference type="Google" id="ProtNLM"/>
    </source>
</evidence>
<keyword evidence="7" id="KW-1185">Reference proteome</keyword>
<evidence type="ECO:0000256" key="2">
    <source>
        <dbReference type="ARBA" id="ARBA00022692"/>
    </source>
</evidence>
<evidence type="ECO:0000256" key="5">
    <source>
        <dbReference type="SAM" id="Phobius"/>
    </source>
</evidence>
<evidence type="ECO:0000313" key="6">
    <source>
        <dbReference type="EMBL" id="QGN00157.1"/>
    </source>
</evidence>
<dbReference type="EMBL" id="CP044333">
    <property type="protein sequence ID" value="QGN00157.1"/>
    <property type="molecule type" value="Genomic_DNA"/>
</dbReference>
<dbReference type="Gene3D" id="1.10.3080.10">
    <property type="entry name" value="Clc chloride channel"/>
    <property type="match status" value="1"/>
</dbReference>
<dbReference type="Proteomes" id="UP000422569">
    <property type="component" value="Plasmid unnamed2"/>
</dbReference>
<keyword evidence="6" id="KW-0614">Plasmid</keyword>
<dbReference type="GO" id="GO:0015108">
    <property type="term" value="F:chloride transmembrane transporter activity"/>
    <property type="evidence" value="ECO:0007669"/>
    <property type="project" value="InterPro"/>
</dbReference>
<evidence type="ECO:0000313" key="7">
    <source>
        <dbReference type="Proteomes" id="UP000422569"/>
    </source>
</evidence>
<dbReference type="SUPFAM" id="SSF81340">
    <property type="entry name" value="Clc chloride channel"/>
    <property type="match status" value="1"/>
</dbReference>
<dbReference type="InterPro" id="IPR001807">
    <property type="entry name" value="ClC"/>
</dbReference>
<sequence>MATIVGAGTGGVITAIVMIFEMTRDYSVILPMVVAVGIGSGVRRALLQETIFTIRLRRHGRRIPEGRHANLFLIQQADSVMTESFVMVESGASLTDGRDLKGLDGPHCGSSRKHNNGRRGAGLWRMGLRSANAKVDYGGNPSKILCASPRNGPCGEGARAHGSGANGVSGT</sequence>
<comment type="subcellular location">
    <subcellularLocation>
        <location evidence="1">Membrane</location>
        <topology evidence="1">Multi-pass membrane protein</topology>
    </subcellularLocation>
</comment>